<comment type="caution">
    <text evidence="1">The sequence shown here is derived from an EMBL/GenBank/DDBJ whole genome shotgun (WGS) entry which is preliminary data.</text>
</comment>
<protein>
    <submittedName>
        <fullName evidence="1">HAD family phosphatase</fullName>
    </submittedName>
</protein>
<dbReference type="SFLD" id="SFLDG01140">
    <property type="entry name" value="C2.B:_Phosphomannomutase_and_P"/>
    <property type="match status" value="1"/>
</dbReference>
<dbReference type="PANTHER" id="PTHR10000:SF50">
    <property type="entry name" value="STRESS RESPONSE PROTEIN YHAX"/>
    <property type="match status" value="1"/>
</dbReference>
<dbReference type="PANTHER" id="PTHR10000">
    <property type="entry name" value="PHOSPHOSERINE PHOSPHATASE"/>
    <property type="match status" value="1"/>
</dbReference>
<dbReference type="NCBIfam" id="TIGR00099">
    <property type="entry name" value="Cof-subfamily"/>
    <property type="match status" value="1"/>
</dbReference>
<sequence>MVYRLLAIDIDGTLLRSNHRIDRETKESIEYVKNKGVYVTLTTGRNFASAKKIAKAVKLDDSILITHNGGFIASSVEEPVYERRFSSDQVTKIVEILEKYDCHIRIIHERQAVGNRVQQKNYLAAKMTLGIGDPLFYPVSFVETLSDHVEENPISPPKIDAHFFDEEERAAAHREFAVSMPEVDVTKSTKCNFEVVPKGVSKARGLSILGDKLGIGLDEMVAIGDSESDKKMIARVGLGVAMGNATRELKKIADWVTRSNDQRGVSYTVKEVFRKQMRVQIKSK</sequence>
<dbReference type="InterPro" id="IPR036412">
    <property type="entry name" value="HAD-like_sf"/>
</dbReference>
<dbReference type="Pfam" id="PF08282">
    <property type="entry name" value="Hydrolase_3"/>
    <property type="match status" value="1"/>
</dbReference>
<dbReference type="OrthoDB" id="9790031at2"/>
<dbReference type="InterPro" id="IPR000150">
    <property type="entry name" value="Cof"/>
</dbReference>
<keyword evidence="2" id="KW-1185">Reference proteome</keyword>
<dbReference type="GO" id="GO:0005829">
    <property type="term" value="C:cytosol"/>
    <property type="evidence" value="ECO:0007669"/>
    <property type="project" value="TreeGrafter"/>
</dbReference>
<dbReference type="SUPFAM" id="SSF56784">
    <property type="entry name" value="HAD-like"/>
    <property type="match status" value="1"/>
</dbReference>
<accession>A0A5R9FEN7</accession>
<evidence type="ECO:0000313" key="1">
    <source>
        <dbReference type="EMBL" id="TLS38035.1"/>
    </source>
</evidence>
<dbReference type="RefSeq" id="WP_138124104.1">
    <property type="nucleotide sequence ID" value="NZ_SWLG01000004.1"/>
</dbReference>
<dbReference type="CDD" id="cd07516">
    <property type="entry name" value="HAD_Pase"/>
    <property type="match status" value="1"/>
</dbReference>
<dbReference type="EMBL" id="SWLG01000004">
    <property type="protein sequence ID" value="TLS38035.1"/>
    <property type="molecule type" value="Genomic_DNA"/>
</dbReference>
<reference evidence="1 2" key="1">
    <citation type="submission" date="2019-04" db="EMBL/GenBank/DDBJ databases">
        <title>Bacillus caeni sp. nov., a bacterium isolated from mangrove sediment.</title>
        <authorList>
            <person name="Huang H."/>
            <person name="Mo K."/>
            <person name="Hu Y."/>
        </authorList>
    </citation>
    <scope>NUCLEOTIDE SEQUENCE [LARGE SCALE GENOMIC DNA]</scope>
    <source>
        <strain evidence="1 2">HB172195</strain>
    </source>
</reference>
<name>A0A5R9FEN7_9BACL</name>
<dbReference type="GO" id="GO:0016791">
    <property type="term" value="F:phosphatase activity"/>
    <property type="evidence" value="ECO:0007669"/>
    <property type="project" value="UniProtKB-ARBA"/>
</dbReference>
<organism evidence="1 2">
    <name type="scientific">Exobacillus caeni</name>
    <dbReference type="NCBI Taxonomy" id="2574798"/>
    <lineage>
        <taxon>Bacteria</taxon>
        <taxon>Bacillati</taxon>
        <taxon>Bacillota</taxon>
        <taxon>Bacilli</taxon>
        <taxon>Bacillales</taxon>
        <taxon>Guptibacillaceae</taxon>
        <taxon>Exobacillus</taxon>
    </lineage>
</organism>
<dbReference type="Proteomes" id="UP000308230">
    <property type="component" value="Unassembled WGS sequence"/>
</dbReference>
<dbReference type="AlphaFoldDB" id="A0A5R9FEN7"/>
<gene>
    <name evidence="1" type="ORF">FCL54_05680</name>
</gene>
<dbReference type="Gene3D" id="3.40.50.1000">
    <property type="entry name" value="HAD superfamily/HAD-like"/>
    <property type="match status" value="1"/>
</dbReference>
<evidence type="ECO:0000313" key="2">
    <source>
        <dbReference type="Proteomes" id="UP000308230"/>
    </source>
</evidence>
<dbReference type="Gene3D" id="3.30.1240.10">
    <property type="match status" value="1"/>
</dbReference>
<proteinExistence type="predicted"/>
<dbReference type="InterPro" id="IPR023214">
    <property type="entry name" value="HAD_sf"/>
</dbReference>
<dbReference type="NCBIfam" id="TIGR01484">
    <property type="entry name" value="HAD-SF-IIB"/>
    <property type="match status" value="1"/>
</dbReference>
<dbReference type="GO" id="GO:0000287">
    <property type="term" value="F:magnesium ion binding"/>
    <property type="evidence" value="ECO:0007669"/>
    <property type="project" value="TreeGrafter"/>
</dbReference>
<dbReference type="SFLD" id="SFLDS00003">
    <property type="entry name" value="Haloacid_Dehalogenase"/>
    <property type="match status" value="1"/>
</dbReference>
<dbReference type="InterPro" id="IPR006379">
    <property type="entry name" value="HAD-SF_hydro_IIB"/>
</dbReference>